<feature type="compositionally biased region" description="Pro residues" evidence="1">
    <location>
        <begin position="50"/>
        <end position="62"/>
    </location>
</feature>
<dbReference type="EMBL" id="JADGIZ020000043">
    <property type="protein sequence ID" value="KAL2913651.1"/>
    <property type="molecule type" value="Genomic_DNA"/>
</dbReference>
<name>A0ABR4N2E2_9FUNG</name>
<reference evidence="3 4" key="1">
    <citation type="submission" date="2023-09" db="EMBL/GenBank/DDBJ databases">
        <title>Pangenome analysis of Batrachochytrium dendrobatidis and related Chytrids.</title>
        <authorList>
            <person name="Yacoub M.N."/>
            <person name="Stajich J.E."/>
            <person name="James T.Y."/>
        </authorList>
    </citation>
    <scope>NUCLEOTIDE SEQUENCE [LARGE SCALE GENOMIC DNA]</scope>
    <source>
        <strain evidence="3 4">JEL0888</strain>
    </source>
</reference>
<evidence type="ECO:0000313" key="4">
    <source>
        <dbReference type="Proteomes" id="UP001527925"/>
    </source>
</evidence>
<evidence type="ECO:0000259" key="2">
    <source>
        <dbReference type="Pfam" id="PF10307"/>
    </source>
</evidence>
<dbReference type="InterPro" id="IPR018812">
    <property type="entry name" value="SAK_HAD"/>
</dbReference>
<feature type="domain" description="Swiss Army Knife RNA repair protein HAD" evidence="2">
    <location>
        <begin position="113"/>
        <end position="307"/>
    </location>
</feature>
<dbReference type="PANTHER" id="PTHR10335">
    <property type="entry name" value="RRNA 2-O-METHYLTRANSFERASE FIBRILLARIN"/>
    <property type="match status" value="1"/>
</dbReference>
<dbReference type="PANTHER" id="PTHR10335:SF23">
    <property type="entry name" value="OB FOLD-CONTAINING PROTEIN, NUCLEIC ACID BINDING"/>
    <property type="match status" value="1"/>
</dbReference>
<feature type="compositionally biased region" description="Low complexity" evidence="1">
    <location>
        <begin position="358"/>
        <end position="376"/>
    </location>
</feature>
<keyword evidence="4" id="KW-1185">Reference proteome</keyword>
<organism evidence="3 4">
    <name type="scientific">Polyrhizophydium stewartii</name>
    <dbReference type="NCBI Taxonomy" id="2732419"/>
    <lineage>
        <taxon>Eukaryota</taxon>
        <taxon>Fungi</taxon>
        <taxon>Fungi incertae sedis</taxon>
        <taxon>Chytridiomycota</taxon>
        <taxon>Chytridiomycota incertae sedis</taxon>
        <taxon>Chytridiomycetes</taxon>
        <taxon>Rhizophydiales</taxon>
        <taxon>Rhizophydiales incertae sedis</taxon>
        <taxon>Polyrhizophydium</taxon>
    </lineage>
</organism>
<protein>
    <recommendedName>
        <fullName evidence="2">Swiss Army Knife RNA repair protein HAD domain-containing protein</fullName>
    </recommendedName>
</protein>
<comment type="caution">
    <text evidence="3">The sequence shown here is derived from an EMBL/GenBank/DDBJ whole genome shotgun (WGS) entry which is preliminary data.</text>
</comment>
<gene>
    <name evidence="3" type="ORF">HK105_206811</name>
</gene>
<proteinExistence type="predicted"/>
<feature type="region of interest" description="Disordered" evidence="1">
    <location>
        <begin position="28"/>
        <end position="94"/>
    </location>
</feature>
<dbReference type="Pfam" id="PF10307">
    <property type="entry name" value="HAD_SAK_1"/>
    <property type="match status" value="1"/>
</dbReference>
<feature type="region of interest" description="Disordered" evidence="1">
    <location>
        <begin position="341"/>
        <end position="389"/>
    </location>
</feature>
<evidence type="ECO:0000256" key="1">
    <source>
        <dbReference type="SAM" id="MobiDB-lite"/>
    </source>
</evidence>
<feature type="compositionally biased region" description="Polar residues" evidence="1">
    <location>
        <begin position="628"/>
        <end position="646"/>
    </location>
</feature>
<sequence length="646" mass="70235">MGQFQYELAIEDFSRICLTADDLRRSLSRKTAGPYSSSHDLHVLVSPSAPAAPSPQPPQSPEPEPEAATPAAAAAAAAASAAAAHPPPHRRRHHQRHVVRLVIFDFDSTLFRSPLPNADLWAGPLRGRITSDCGWFTDPRTLEAPYVPDVPGDAWWHAETVDRVFEALAREDTLTVLLTGRRHDLFSKRIEDMCRRKSPRPLSFDLFFFREGHDPQAGRHHPTTLDFKLAVLDRLLETFTTLKHVEFYDDRERHLKLFQQQIESLVTAQRLQTYAMHHVVHEKTLEQHIPPALERALVMDMIESCNRRIHQARAREKQVADAANAAAASANAAAAADTAADAGIPRSSSPVNMDPAQDGAAADGGSAAAGSSSSSDCQRRSPSPQDSGVHRRVSISIFRNLIEAVETVRSTVVRLDDASRAALLERFPVPARWQPKADHVTVSLGAAPDDVVAAMGGLGARVSFWAVDVGEIEGSVRAVRVLGEAAPGARALVTCKPTAYVTLCVAPRGIARQALDISAWQPIGEPVPLTGTLEHVMIMDLKPAPPRAAVTPKDVSIGALVKKHHPELRGRMIGAACAVIEQWMSKTFIENLEANRANIEFFILSPDFAALLEEQRARLPASAAGSRMGSTSEALAQPQQPQTSSQ</sequence>
<feature type="region of interest" description="Disordered" evidence="1">
    <location>
        <begin position="620"/>
        <end position="646"/>
    </location>
</feature>
<accession>A0ABR4N2E2</accession>
<feature type="compositionally biased region" description="Low complexity" evidence="1">
    <location>
        <begin position="66"/>
        <end position="84"/>
    </location>
</feature>
<dbReference type="Proteomes" id="UP001527925">
    <property type="component" value="Unassembled WGS sequence"/>
</dbReference>
<evidence type="ECO:0000313" key="3">
    <source>
        <dbReference type="EMBL" id="KAL2913651.1"/>
    </source>
</evidence>